<gene>
    <name evidence="2" type="ORF">SAMN02745165_03539</name>
</gene>
<feature type="domain" description="TOTE conflict system primase" evidence="1">
    <location>
        <begin position="57"/>
        <end position="204"/>
    </location>
</feature>
<dbReference type="STRING" id="1122189.SAMN02745165_03539"/>
<name>A0A1M6N8E6_MALRU</name>
<dbReference type="AlphaFoldDB" id="A0A1M6N8E6"/>
<sequence length="206" mass="23165">MGSKIYNSCQQCAELQNENARLKGLLAEHKIPWEKKKPAPELVPSVEKPPQEYSPDEKIALFRQLFRGRTDIYPVRWESSKGGAGYSPACKKEWRPGVCGKPRIKCSACKQRQFLPMTDRVIYNHLAGVHTIGIYPLLKNDTCYFLATDFDKSSWQEDALSYLQSCQELNIPAALEISRSGQGAHAWIFFSEAVPATDARRLGAAT</sequence>
<proteinExistence type="predicted"/>
<dbReference type="Proteomes" id="UP000184171">
    <property type="component" value="Unassembled WGS sequence"/>
</dbReference>
<accession>A0A1M6N8E6</accession>
<evidence type="ECO:0000313" key="2">
    <source>
        <dbReference type="EMBL" id="SHJ91836.1"/>
    </source>
</evidence>
<organism evidence="2 3">
    <name type="scientific">Malonomonas rubra DSM 5091</name>
    <dbReference type="NCBI Taxonomy" id="1122189"/>
    <lineage>
        <taxon>Bacteria</taxon>
        <taxon>Pseudomonadati</taxon>
        <taxon>Thermodesulfobacteriota</taxon>
        <taxon>Desulfuromonadia</taxon>
        <taxon>Desulfuromonadales</taxon>
        <taxon>Geopsychrobacteraceae</taxon>
        <taxon>Malonomonas</taxon>
    </lineage>
</organism>
<reference evidence="2 3" key="1">
    <citation type="submission" date="2016-11" db="EMBL/GenBank/DDBJ databases">
        <authorList>
            <person name="Jaros S."/>
            <person name="Januszkiewicz K."/>
            <person name="Wedrychowicz H."/>
        </authorList>
    </citation>
    <scope>NUCLEOTIDE SEQUENCE [LARGE SCALE GENOMIC DNA]</scope>
    <source>
        <strain evidence="2 3">DSM 5091</strain>
    </source>
</reference>
<dbReference type="EMBL" id="FQZT01000025">
    <property type="protein sequence ID" value="SHJ91836.1"/>
    <property type="molecule type" value="Genomic_DNA"/>
</dbReference>
<evidence type="ECO:0000259" key="1">
    <source>
        <dbReference type="Pfam" id="PF22548"/>
    </source>
</evidence>
<dbReference type="InterPro" id="IPR054347">
    <property type="entry name" value="TOTE_primase"/>
</dbReference>
<evidence type="ECO:0000313" key="3">
    <source>
        <dbReference type="Proteomes" id="UP000184171"/>
    </source>
</evidence>
<dbReference type="Pfam" id="PF22548">
    <property type="entry name" value="AEP-TOTE"/>
    <property type="match status" value="1"/>
</dbReference>
<protein>
    <recommendedName>
        <fullName evidence="1">TOTE conflict system primase domain-containing protein</fullName>
    </recommendedName>
</protein>
<keyword evidence="3" id="KW-1185">Reference proteome</keyword>